<reference evidence="1" key="3">
    <citation type="submission" date="2025-09" db="UniProtKB">
        <authorList>
            <consortium name="Ensembl"/>
        </authorList>
    </citation>
    <scope>IDENTIFICATION</scope>
</reference>
<sequence length="84" mass="10053">MDHYVKMMEFMKTFAGKDAKLEECVLLSVVIGISRKQENNHRKHKQEMIYENRQIDKTQLRYARCTGQEPYCRQKMELSHGASW</sequence>
<proteinExistence type="predicted"/>
<dbReference type="Ensembl" id="ENSECRT00000009519.1">
    <property type="protein sequence ID" value="ENSECRP00000009367.1"/>
    <property type="gene ID" value="ENSECRG00000006270.1"/>
</dbReference>
<dbReference type="AlphaFoldDB" id="A0A8C4RZN4"/>
<name>A0A8C4RZN4_ERPCA</name>
<organism evidence="1 2">
    <name type="scientific">Erpetoichthys calabaricus</name>
    <name type="common">Rope fish</name>
    <name type="synonym">Calamoichthys calabaricus</name>
    <dbReference type="NCBI Taxonomy" id="27687"/>
    <lineage>
        <taxon>Eukaryota</taxon>
        <taxon>Metazoa</taxon>
        <taxon>Chordata</taxon>
        <taxon>Craniata</taxon>
        <taxon>Vertebrata</taxon>
        <taxon>Euteleostomi</taxon>
        <taxon>Actinopterygii</taxon>
        <taxon>Polypteriformes</taxon>
        <taxon>Polypteridae</taxon>
        <taxon>Erpetoichthys</taxon>
    </lineage>
</organism>
<reference evidence="1" key="1">
    <citation type="submission" date="2021-06" db="EMBL/GenBank/DDBJ databases">
        <authorList>
            <consortium name="Wellcome Sanger Institute Data Sharing"/>
        </authorList>
    </citation>
    <scope>NUCLEOTIDE SEQUENCE [LARGE SCALE GENOMIC DNA]</scope>
</reference>
<evidence type="ECO:0000313" key="1">
    <source>
        <dbReference type="Ensembl" id="ENSECRP00000009367.1"/>
    </source>
</evidence>
<protein>
    <submittedName>
        <fullName evidence="1">Uncharacterized protein</fullName>
    </submittedName>
</protein>
<dbReference type="Proteomes" id="UP000694620">
    <property type="component" value="Chromosome 1"/>
</dbReference>
<accession>A0A8C4RZN4</accession>
<keyword evidence="2" id="KW-1185">Reference proteome</keyword>
<evidence type="ECO:0000313" key="2">
    <source>
        <dbReference type="Proteomes" id="UP000694620"/>
    </source>
</evidence>
<reference evidence="1" key="2">
    <citation type="submission" date="2025-08" db="UniProtKB">
        <authorList>
            <consortium name="Ensembl"/>
        </authorList>
    </citation>
    <scope>IDENTIFICATION</scope>
</reference>